<feature type="compositionally biased region" description="Gly residues" evidence="1">
    <location>
        <begin position="106"/>
        <end position="115"/>
    </location>
</feature>
<dbReference type="AlphaFoldDB" id="A0A8D8BA65"/>
<name>A0A8D8BA65_CULPI</name>
<sequence>MHSQRELACWPAGIAGGSSSAILDTQRSFGGTQDHTELRAVFQGQSHDSQAVYGRPANESLRQSSSVSEGWPGLRGPVPHQASWTESGPGQGLRVRVRVHGNEGNPPGGGREPVD</sequence>
<evidence type="ECO:0000313" key="2">
    <source>
        <dbReference type="EMBL" id="CAG6471548.1"/>
    </source>
</evidence>
<proteinExistence type="predicted"/>
<protein>
    <submittedName>
        <fullName evidence="2">(northern house mosquito) hypothetical protein</fullName>
    </submittedName>
</protein>
<reference evidence="2" key="1">
    <citation type="submission" date="2021-05" db="EMBL/GenBank/DDBJ databases">
        <authorList>
            <person name="Alioto T."/>
            <person name="Alioto T."/>
            <person name="Gomez Garrido J."/>
        </authorList>
    </citation>
    <scope>NUCLEOTIDE SEQUENCE</scope>
</reference>
<organism evidence="2">
    <name type="scientific">Culex pipiens</name>
    <name type="common">House mosquito</name>
    <dbReference type="NCBI Taxonomy" id="7175"/>
    <lineage>
        <taxon>Eukaryota</taxon>
        <taxon>Metazoa</taxon>
        <taxon>Ecdysozoa</taxon>
        <taxon>Arthropoda</taxon>
        <taxon>Hexapoda</taxon>
        <taxon>Insecta</taxon>
        <taxon>Pterygota</taxon>
        <taxon>Neoptera</taxon>
        <taxon>Endopterygota</taxon>
        <taxon>Diptera</taxon>
        <taxon>Nematocera</taxon>
        <taxon>Culicoidea</taxon>
        <taxon>Culicidae</taxon>
        <taxon>Culicinae</taxon>
        <taxon>Culicini</taxon>
        <taxon>Culex</taxon>
        <taxon>Culex</taxon>
    </lineage>
</organism>
<evidence type="ECO:0000256" key="1">
    <source>
        <dbReference type="SAM" id="MobiDB-lite"/>
    </source>
</evidence>
<dbReference type="EMBL" id="HBUE01067912">
    <property type="protein sequence ID" value="CAG6471548.1"/>
    <property type="molecule type" value="Transcribed_RNA"/>
</dbReference>
<accession>A0A8D8BA65</accession>
<feature type="region of interest" description="Disordered" evidence="1">
    <location>
        <begin position="57"/>
        <end position="115"/>
    </location>
</feature>